<reference evidence="1 2" key="1">
    <citation type="submission" date="2023-03" db="EMBL/GenBank/DDBJ databases">
        <title>Draft genome sequence of Thalassotalea insulae KCTC 62186T.</title>
        <authorList>
            <person name="Sawabe T."/>
        </authorList>
    </citation>
    <scope>NUCLEOTIDE SEQUENCE [LARGE SCALE GENOMIC DNA]</scope>
    <source>
        <strain evidence="1 2">KCTC 62186</strain>
    </source>
</reference>
<dbReference type="Proteomes" id="UP001157186">
    <property type="component" value="Unassembled WGS sequence"/>
</dbReference>
<organism evidence="1 2">
    <name type="scientific">Thalassotalea insulae</name>
    <dbReference type="NCBI Taxonomy" id="2056778"/>
    <lineage>
        <taxon>Bacteria</taxon>
        <taxon>Pseudomonadati</taxon>
        <taxon>Pseudomonadota</taxon>
        <taxon>Gammaproteobacteria</taxon>
        <taxon>Alteromonadales</taxon>
        <taxon>Colwelliaceae</taxon>
        <taxon>Thalassotalea</taxon>
    </lineage>
</organism>
<name>A0ABQ6H0U1_9GAMM</name>
<dbReference type="InterPro" id="IPR023393">
    <property type="entry name" value="START-like_dom_sf"/>
</dbReference>
<accession>A0ABQ6H0U1</accession>
<proteinExistence type="predicted"/>
<evidence type="ECO:0008006" key="3">
    <source>
        <dbReference type="Google" id="ProtNLM"/>
    </source>
</evidence>
<dbReference type="Gene3D" id="3.30.530.20">
    <property type="match status" value="1"/>
</dbReference>
<keyword evidence="2" id="KW-1185">Reference proteome</keyword>
<gene>
    <name evidence="1" type="ORF">tinsulaeT_38310</name>
</gene>
<evidence type="ECO:0000313" key="1">
    <source>
        <dbReference type="EMBL" id="GLX80491.1"/>
    </source>
</evidence>
<protein>
    <recommendedName>
        <fullName evidence="3">START domain-containing protein</fullName>
    </recommendedName>
</protein>
<dbReference type="EMBL" id="BSST01000001">
    <property type="protein sequence ID" value="GLX80491.1"/>
    <property type="molecule type" value="Genomic_DNA"/>
</dbReference>
<sequence>MILLSLLPFDNSVFASPIKQLVPPDKAQWSVWREANNMKISTRPVSRNGLIEIKAELSIRTSKMTFIEFITKPHNLALWLDNLKSSEIKSINIDESELTIRFNAIWPLAERIMRIKSTIKSRDDASILIQLTDTGDKLDHEKGSIVVTVHAAHWLISPLDNETLLVSYQFIADANGSIPKWLANKLMLNSIWKSLLNIKQHITISSRTKRASIKSDAVTKADAK</sequence>
<dbReference type="SUPFAM" id="SSF55961">
    <property type="entry name" value="Bet v1-like"/>
    <property type="match status" value="1"/>
</dbReference>
<comment type="caution">
    <text evidence="1">The sequence shown here is derived from an EMBL/GenBank/DDBJ whole genome shotgun (WGS) entry which is preliminary data.</text>
</comment>
<evidence type="ECO:0000313" key="2">
    <source>
        <dbReference type="Proteomes" id="UP001157186"/>
    </source>
</evidence>